<dbReference type="EMBL" id="GGEC01064043">
    <property type="protein sequence ID" value="MBX44527.1"/>
    <property type="molecule type" value="Transcribed_RNA"/>
</dbReference>
<name>A0A2P2NPV0_RHIMU</name>
<protein>
    <submittedName>
        <fullName evidence="1">Uncharacterized protein</fullName>
    </submittedName>
</protein>
<sequence>MQIKIFLPIKFFIIFMQFNGLLLAQQQLALISLPSQFLLHNVTLEISLFHMYNV</sequence>
<dbReference type="AlphaFoldDB" id="A0A2P2NPV0"/>
<proteinExistence type="predicted"/>
<accession>A0A2P2NPV0</accession>
<organism evidence="1">
    <name type="scientific">Rhizophora mucronata</name>
    <name type="common">Asiatic mangrove</name>
    <dbReference type="NCBI Taxonomy" id="61149"/>
    <lineage>
        <taxon>Eukaryota</taxon>
        <taxon>Viridiplantae</taxon>
        <taxon>Streptophyta</taxon>
        <taxon>Embryophyta</taxon>
        <taxon>Tracheophyta</taxon>
        <taxon>Spermatophyta</taxon>
        <taxon>Magnoliopsida</taxon>
        <taxon>eudicotyledons</taxon>
        <taxon>Gunneridae</taxon>
        <taxon>Pentapetalae</taxon>
        <taxon>rosids</taxon>
        <taxon>fabids</taxon>
        <taxon>Malpighiales</taxon>
        <taxon>Rhizophoraceae</taxon>
        <taxon>Rhizophora</taxon>
    </lineage>
</organism>
<reference evidence="1" key="1">
    <citation type="submission" date="2018-02" db="EMBL/GenBank/DDBJ databases">
        <title>Rhizophora mucronata_Transcriptome.</title>
        <authorList>
            <person name="Meera S.P."/>
            <person name="Sreeshan A."/>
            <person name="Augustine A."/>
        </authorList>
    </citation>
    <scope>NUCLEOTIDE SEQUENCE</scope>
    <source>
        <tissue evidence="1">Leaf</tissue>
    </source>
</reference>
<evidence type="ECO:0000313" key="1">
    <source>
        <dbReference type="EMBL" id="MBX44527.1"/>
    </source>
</evidence>